<evidence type="ECO:0000313" key="4">
    <source>
        <dbReference type="Proteomes" id="UP000285120"/>
    </source>
</evidence>
<dbReference type="AlphaFoldDB" id="A0A419UW17"/>
<feature type="domain" description="Glycosyl hydrolase family 13 catalytic" evidence="2">
    <location>
        <begin position="225"/>
        <end position="619"/>
    </location>
</feature>
<dbReference type="Gene3D" id="2.60.40.1180">
    <property type="entry name" value="Golgi alpha-mannosidase II"/>
    <property type="match status" value="1"/>
</dbReference>
<dbReference type="InterPro" id="IPR014756">
    <property type="entry name" value="Ig_E-set"/>
</dbReference>
<dbReference type="CDD" id="cd02860">
    <property type="entry name" value="E_set_Pullulanase"/>
    <property type="match status" value="1"/>
</dbReference>
<dbReference type="GO" id="GO:0005975">
    <property type="term" value="P:carbohydrate metabolic process"/>
    <property type="evidence" value="ECO:0007669"/>
    <property type="project" value="InterPro"/>
</dbReference>
<dbReference type="SUPFAM" id="SSF81296">
    <property type="entry name" value="E set domains"/>
    <property type="match status" value="1"/>
</dbReference>
<evidence type="ECO:0000256" key="1">
    <source>
        <dbReference type="ARBA" id="ARBA00008061"/>
    </source>
</evidence>
<dbReference type="InterPro" id="IPR006047">
    <property type="entry name" value="GH13_cat_dom"/>
</dbReference>
<dbReference type="PANTHER" id="PTHR43002">
    <property type="entry name" value="GLYCOGEN DEBRANCHING ENZYME"/>
    <property type="match status" value="1"/>
</dbReference>
<accession>A0A419UW17</accession>
<dbReference type="Gene3D" id="2.60.40.2320">
    <property type="match status" value="1"/>
</dbReference>
<dbReference type="InterPro" id="IPR011840">
    <property type="entry name" value="PulA_typeI"/>
</dbReference>
<dbReference type="Gene3D" id="2.60.40.10">
    <property type="entry name" value="Immunoglobulins"/>
    <property type="match status" value="1"/>
</dbReference>
<dbReference type="Gene3D" id="3.20.20.80">
    <property type="entry name" value="Glycosidases"/>
    <property type="match status" value="1"/>
</dbReference>
<comment type="similarity">
    <text evidence="1">Belongs to the glycosyl hydrolase 13 family.</text>
</comment>
<gene>
    <name evidence="3" type="ORF">ATL39_3234</name>
</gene>
<dbReference type="InterPro" id="IPR004193">
    <property type="entry name" value="Glyco_hydro_13_N"/>
</dbReference>
<dbReference type="EMBL" id="RAPK01000012">
    <property type="protein sequence ID" value="RKD68772.1"/>
    <property type="molecule type" value="Genomic_DNA"/>
</dbReference>
<dbReference type="RefSeq" id="WP_170146971.1">
    <property type="nucleotide sequence ID" value="NZ_RAPK01000012.1"/>
</dbReference>
<proteinExistence type="inferred from homology"/>
<dbReference type="SMR" id="A0A419UW17"/>
<comment type="caution">
    <text evidence="3">The sequence shown here is derived from an EMBL/GenBank/DDBJ whole genome shotgun (WGS) entry which is preliminary data.</text>
</comment>
<name>A0A419UW17_9BACL</name>
<keyword evidence="4" id="KW-1185">Reference proteome</keyword>
<protein>
    <submittedName>
        <fullName evidence="3">Pullulanase</fullName>
    </submittedName>
</protein>
<organism evidence="3 4">
    <name type="scientific">Sinobaca qinghaiensis</name>
    <dbReference type="NCBI Taxonomy" id="342944"/>
    <lineage>
        <taxon>Bacteria</taxon>
        <taxon>Bacillati</taxon>
        <taxon>Bacillota</taxon>
        <taxon>Bacilli</taxon>
        <taxon>Bacillales</taxon>
        <taxon>Sporolactobacillaceae</taxon>
        <taxon>Sinobaca</taxon>
    </lineage>
</organism>
<reference evidence="3 4" key="1">
    <citation type="submission" date="2018-09" db="EMBL/GenBank/DDBJ databases">
        <title>Genomic Encyclopedia of Archaeal and Bacterial Type Strains, Phase II (KMG-II): from individual species to whole genera.</title>
        <authorList>
            <person name="Goeker M."/>
        </authorList>
    </citation>
    <scope>NUCLEOTIDE SEQUENCE [LARGE SCALE GENOMIC DNA]</scope>
    <source>
        <strain evidence="3 4">DSM 17008</strain>
    </source>
</reference>
<dbReference type="GO" id="GO:0004553">
    <property type="term" value="F:hydrolase activity, hydrolyzing O-glycosyl compounds"/>
    <property type="evidence" value="ECO:0007669"/>
    <property type="project" value="InterPro"/>
</dbReference>
<dbReference type="NCBIfam" id="TIGR02104">
    <property type="entry name" value="pulA_typeI"/>
    <property type="match status" value="1"/>
</dbReference>
<dbReference type="Proteomes" id="UP000285120">
    <property type="component" value="Unassembled WGS sequence"/>
</dbReference>
<dbReference type="InterPro" id="IPR013783">
    <property type="entry name" value="Ig-like_fold"/>
</dbReference>
<dbReference type="CDD" id="cd11341">
    <property type="entry name" value="AmyAc_Pullulanase_LD-like"/>
    <property type="match status" value="1"/>
</dbReference>
<dbReference type="SUPFAM" id="SSF51445">
    <property type="entry name" value="(Trans)glycosidases"/>
    <property type="match status" value="1"/>
</dbReference>
<sequence>MNASAATESRTIKAFMNNLQIVTIIHTADINMEALYIVQGHEEEKLQIENMEIMEDRTVLHMTEELEAGVRYRILSEEEELDIIVEIGESPRSPEFEEKYYYDGNDLGAVCENSRTNFAVWTPVAEEAYVLLVDTGNTDIVLERLPMKRTEKGVYRFSTIRSLHEAAYQYEVLINGDYHRTADPYAVSSTVNGHASVVIDTQKLGLGKPVSLPAFSSPVDAVIYEVHMRDFSAHYKSGMYQKGKFGAWTKMGKNREAVSPGLTYIKDLGATHVQILPLQDFGSIDEKEYPPAYNWGYDPIHHFVPEGSYAGDPLDPTAKVKECWQFINHLHAHGLRLVLDVVYNHFYNAETSPLSILVPGYFFRFTDSGELSNGTGVGNDTASERGMMRKYILDSLKHWMDFYHVDGFRFDLMGIHDIETIRQAEELVSERKKDSLFYGEGWDLDTSLPPEQRATLEHAGELPAVGFFNDGVRDFSKGSHMDLENPGFVNGGGENASELPFYLSGSVLEEMEQGPLFESPQQSINYVECHDNYTLWDQLVQTRPEMETEDIKRMHRLASSIVILSQGVPFLHAGQEFYRTKHEVENSYKSPIWINQLDWEQKNRNAESINYIKNLLEIRKKYAVLRLDSKEAVRSAFEVLSTENGCTAVKWENEVEELQLFFNASPLEQTLPLNEEKTFHMIVDGDIASLIPLRTIRSNEITIPPLSTVVLVAQV</sequence>
<evidence type="ECO:0000259" key="2">
    <source>
        <dbReference type="SMART" id="SM00642"/>
    </source>
</evidence>
<dbReference type="Pfam" id="PF02922">
    <property type="entry name" value="CBM_48"/>
    <property type="match status" value="1"/>
</dbReference>
<evidence type="ECO:0000313" key="3">
    <source>
        <dbReference type="EMBL" id="RKD68772.1"/>
    </source>
</evidence>
<dbReference type="SMART" id="SM00642">
    <property type="entry name" value="Aamy"/>
    <property type="match status" value="1"/>
</dbReference>
<dbReference type="InterPro" id="IPR013780">
    <property type="entry name" value="Glyco_hydro_b"/>
</dbReference>
<dbReference type="InterPro" id="IPR017853">
    <property type="entry name" value="GH"/>
</dbReference>